<keyword evidence="1" id="KW-1133">Transmembrane helix</keyword>
<feature type="transmembrane region" description="Helical" evidence="1">
    <location>
        <begin position="6"/>
        <end position="27"/>
    </location>
</feature>
<feature type="transmembrane region" description="Helical" evidence="1">
    <location>
        <begin position="64"/>
        <end position="93"/>
    </location>
</feature>
<dbReference type="AlphaFoldDB" id="A0A1X7BS21"/>
<evidence type="ECO:0000256" key="1">
    <source>
        <dbReference type="SAM" id="Phobius"/>
    </source>
</evidence>
<evidence type="ECO:0000313" key="2">
    <source>
        <dbReference type="EMBL" id="SMC12405.1"/>
    </source>
</evidence>
<gene>
    <name evidence="2" type="ORF">ROA7745_02230</name>
</gene>
<dbReference type="Proteomes" id="UP000193224">
    <property type="component" value="Unassembled WGS sequence"/>
</dbReference>
<reference evidence="2 3" key="1">
    <citation type="submission" date="2017-03" db="EMBL/GenBank/DDBJ databases">
        <authorList>
            <person name="Afonso C.L."/>
            <person name="Miller P.J."/>
            <person name="Scott M.A."/>
            <person name="Spackman E."/>
            <person name="Goraichik I."/>
            <person name="Dimitrov K.M."/>
            <person name="Suarez D.L."/>
            <person name="Swayne D.E."/>
        </authorList>
    </citation>
    <scope>NUCLEOTIDE SEQUENCE [LARGE SCALE GENOMIC DNA]</scope>
    <source>
        <strain evidence="2 3">CECT 7745</strain>
    </source>
</reference>
<organism evidence="2 3">
    <name type="scientific">Roseovarius aestuarii</name>
    <dbReference type="NCBI Taxonomy" id="475083"/>
    <lineage>
        <taxon>Bacteria</taxon>
        <taxon>Pseudomonadati</taxon>
        <taxon>Pseudomonadota</taxon>
        <taxon>Alphaproteobacteria</taxon>
        <taxon>Rhodobacterales</taxon>
        <taxon>Roseobacteraceae</taxon>
        <taxon>Roseovarius</taxon>
    </lineage>
</organism>
<keyword evidence="1" id="KW-0472">Membrane</keyword>
<proteinExistence type="predicted"/>
<dbReference type="EMBL" id="FWXB01000007">
    <property type="protein sequence ID" value="SMC12405.1"/>
    <property type="molecule type" value="Genomic_DNA"/>
</dbReference>
<keyword evidence="3" id="KW-1185">Reference proteome</keyword>
<dbReference type="RefSeq" id="WP_085800360.1">
    <property type="nucleotide sequence ID" value="NZ_FWXB01000007.1"/>
</dbReference>
<protein>
    <submittedName>
        <fullName evidence="2">Branched-chain amino acid transport protein (AzlD)</fullName>
    </submittedName>
</protein>
<dbReference type="OrthoDB" id="8451232at2"/>
<accession>A0A1X7BS21</accession>
<sequence length="100" mass="10152">MSSAEWLLIGLLAVASYGVRLAGLIGGRAIAANPRLKPFLDDLPGCLMVGLVASSLAGEPIVTWLAALVALAVAITSNNVVVTMAAGLAAIIVGHQLPFF</sequence>
<dbReference type="Pfam" id="PF05437">
    <property type="entry name" value="AzlD"/>
    <property type="match status" value="1"/>
</dbReference>
<evidence type="ECO:0000313" key="3">
    <source>
        <dbReference type="Proteomes" id="UP000193224"/>
    </source>
</evidence>
<keyword evidence="1" id="KW-0812">Transmembrane</keyword>
<dbReference type="InterPro" id="IPR008407">
    <property type="entry name" value="Brnchd-chn_aa_trnsp_AzlD"/>
</dbReference>
<name>A0A1X7BS21_9RHOB</name>